<dbReference type="Proteomes" id="UP000626109">
    <property type="component" value="Unassembled WGS sequence"/>
</dbReference>
<dbReference type="AlphaFoldDB" id="A0A813L6V9"/>
<evidence type="ECO:0008006" key="4">
    <source>
        <dbReference type="Google" id="ProtNLM"/>
    </source>
</evidence>
<reference evidence="2" key="1">
    <citation type="submission" date="2021-02" db="EMBL/GenBank/DDBJ databases">
        <authorList>
            <person name="Dougan E. K."/>
            <person name="Rhodes N."/>
            <person name="Thang M."/>
            <person name="Chan C."/>
        </authorList>
    </citation>
    <scope>NUCLEOTIDE SEQUENCE</scope>
</reference>
<evidence type="ECO:0000256" key="1">
    <source>
        <dbReference type="SAM" id="MobiDB-lite"/>
    </source>
</evidence>
<feature type="non-terminal residue" evidence="2">
    <location>
        <position position="1"/>
    </location>
</feature>
<feature type="non-terminal residue" evidence="2">
    <location>
        <position position="404"/>
    </location>
</feature>
<comment type="caution">
    <text evidence="2">The sequence shown here is derived from an EMBL/GenBank/DDBJ whole genome shotgun (WGS) entry which is preliminary data.</text>
</comment>
<gene>
    <name evidence="2" type="ORF">PGLA2088_LOCUS39859</name>
</gene>
<protein>
    <recommendedName>
        <fullName evidence="4">RING-type E3 ubiquitin transferase listerin</fullName>
    </recommendedName>
</protein>
<dbReference type="EMBL" id="CAJNNW010033298">
    <property type="protein sequence ID" value="CAE8718056.1"/>
    <property type="molecule type" value="Genomic_DNA"/>
</dbReference>
<feature type="region of interest" description="Disordered" evidence="1">
    <location>
        <begin position="382"/>
        <end position="404"/>
    </location>
</feature>
<evidence type="ECO:0000313" key="3">
    <source>
        <dbReference type="Proteomes" id="UP000626109"/>
    </source>
</evidence>
<evidence type="ECO:0000313" key="2">
    <source>
        <dbReference type="EMBL" id="CAE8718056.1"/>
    </source>
</evidence>
<sequence>ALKPSLERDGEGHGEVACLAKLWARVRRHGAYRPREDPLQVQSKALEECCTMLLGRLQGFSRTAAREASEWDALLEILALDVTPFESRLEAVWAAIVDLCPTKTLSAASGCEALAVALLRAYAGLADLTSCLEGLAKCLREGAPRRSARLLGSGSFLRGLEEATAEVSAAQVTGAWEALLKELTRQASEDEHAWAATLLQHLLQGIQPSELSLESLRDLLGRSFAVLDSNSGESESDKGLCTASPAGLQLALCCLGRRLAAWDLPELVRPEVSTEGLARRVAEGLEALARPLAECEDPEQLHPEQVRAAMQWLSLQEDEPVNAAKRAQVAAGSSASPPSPSQVAAGLLRLAAVPGEELVRAEARRSICAWLPLFTSVVAAAGKEEGQGGSSGSRSGKKKGLERE</sequence>
<accession>A0A813L6V9</accession>
<name>A0A813L6V9_POLGL</name>
<proteinExistence type="predicted"/>
<organism evidence="2 3">
    <name type="scientific">Polarella glacialis</name>
    <name type="common">Dinoflagellate</name>
    <dbReference type="NCBI Taxonomy" id="89957"/>
    <lineage>
        <taxon>Eukaryota</taxon>
        <taxon>Sar</taxon>
        <taxon>Alveolata</taxon>
        <taxon>Dinophyceae</taxon>
        <taxon>Suessiales</taxon>
        <taxon>Suessiaceae</taxon>
        <taxon>Polarella</taxon>
    </lineage>
</organism>